<evidence type="ECO:0000313" key="13">
    <source>
        <dbReference type="Proteomes" id="UP000007797"/>
    </source>
</evidence>
<evidence type="ECO:0000259" key="11">
    <source>
        <dbReference type="PROSITE" id="PS50893"/>
    </source>
</evidence>
<feature type="transmembrane region" description="Helical" evidence="10">
    <location>
        <begin position="280"/>
        <end position="303"/>
    </location>
</feature>
<dbReference type="OrthoDB" id="18054at2759"/>
<evidence type="ECO:0000256" key="2">
    <source>
        <dbReference type="ARBA" id="ARBA00008869"/>
    </source>
</evidence>
<feature type="transmembrane region" description="Helical" evidence="10">
    <location>
        <begin position="419"/>
        <end position="440"/>
    </location>
</feature>
<dbReference type="GO" id="GO:0016020">
    <property type="term" value="C:membrane"/>
    <property type="evidence" value="ECO:0007669"/>
    <property type="project" value="UniProtKB-SubCell"/>
</dbReference>
<gene>
    <name evidence="12" type="ORF">DFA_03791</name>
</gene>
<dbReference type="InterPro" id="IPR003593">
    <property type="entry name" value="AAA+_ATPase"/>
</dbReference>
<evidence type="ECO:0000256" key="9">
    <source>
        <dbReference type="SAM" id="MobiDB-lite"/>
    </source>
</evidence>
<dbReference type="GeneID" id="14870428"/>
<dbReference type="Pfam" id="PF23321">
    <property type="entry name" value="R1_ABCA1"/>
    <property type="match status" value="1"/>
</dbReference>
<evidence type="ECO:0000256" key="1">
    <source>
        <dbReference type="ARBA" id="ARBA00004141"/>
    </source>
</evidence>
<dbReference type="SUPFAM" id="SSF52540">
    <property type="entry name" value="P-loop containing nucleoside triphosphate hydrolases"/>
    <property type="match status" value="1"/>
</dbReference>
<keyword evidence="4 10" id="KW-0812">Transmembrane</keyword>
<dbReference type="AlphaFoldDB" id="F4Q0E6"/>
<dbReference type="PANTHER" id="PTHR19229">
    <property type="entry name" value="ATP-BINDING CASSETTE TRANSPORTER SUBFAMILY A ABCA"/>
    <property type="match status" value="1"/>
</dbReference>
<feature type="compositionally biased region" description="Low complexity" evidence="9">
    <location>
        <begin position="54"/>
        <end position="78"/>
    </location>
</feature>
<dbReference type="RefSeq" id="XP_004357120.1">
    <property type="nucleotide sequence ID" value="XM_004357065.1"/>
</dbReference>
<keyword evidence="13" id="KW-1185">Reference proteome</keyword>
<evidence type="ECO:0000256" key="4">
    <source>
        <dbReference type="ARBA" id="ARBA00022692"/>
    </source>
</evidence>
<keyword evidence="7 10" id="KW-1133">Transmembrane helix</keyword>
<dbReference type="OMA" id="EKWIIVL"/>
<reference evidence="13" key="1">
    <citation type="journal article" date="2011" name="Genome Res.">
        <title>Phylogeny-wide analysis of social amoeba genomes highlights ancient origins for complex intercellular communication.</title>
        <authorList>
            <person name="Heidel A.J."/>
            <person name="Lawal H.M."/>
            <person name="Felder M."/>
            <person name="Schilde C."/>
            <person name="Helps N.R."/>
            <person name="Tunggal B."/>
            <person name="Rivero F."/>
            <person name="John U."/>
            <person name="Schleicher M."/>
            <person name="Eichinger L."/>
            <person name="Platzer M."/>
            <person name="Noegel A.A."/>
            <person name="Schaap P."/>
            <person name="Gloeckner G."/>
        </authorList>
    </citation>
    <scope>NUCLEOTIDE SEQUENCE [LARGE SCALE GENOMIC DNA]</scope>
    <source>
        <strain evidence="13">SH3</strain>
    </source>
</reference>
<dbReference type="InterPro" id="IPR056264">
    <property type="entry name" value="R2_ABCA1-4-like"/>
</dbReference>
<evidence type="ECO:0000256" key="5">
    <source>
        <dbReference type="ARBA" id="ARBA00022741"/>
    </source>
</evidence>
<feature type="region of interest" description="Disordered" evidence="9">
    <location>
        <begin position="53"/>
        <end position="78"/>
    </location>
</feature>
<dbReference type="InterPro" id="IPR027417">
    <property type="entry name" value="P-loop_NTPase"/>
</dbReference>
<organism evidence="12 13">
    <name type="scientific">Cavenderia fasciculata</name>
    <name type="common">Slime mold</name>
    <name type="synonym">Dictyostelium fasciculatum</name>
    <dbReference type="NCBI Taxonomy" id="261658"/>
    <lineage>
        <taxon>Eukaryota</taxon>
        <taxon>Amoebozoa</taxon>
        <taxon>Evosea</taxon>
        <taxon>Eumycetozoa</taxon>
        <taxon>Dictyostelia</taxon>
        <taxon>Acytosteliales</taxon>
        <taxon>Cavenderiaceae</taxon>
        <taxon>Cavenderia</taxon>
    </lineage>
</organism>
<dbReference type="GO" id="GO:0016887">
    <property type="term" value="F:ATP hydrolysis activity"/>
    <property type="evidence" value="ECO:0007669"/>
    <property type="project" value="InterPro"/>
</dbReference>
<evidence type="ECO:0000313" key="12">
    <source>
        <dbReference type="EMBL" id="EGG18297.1"/>
    </source>
</evidence>
<dbReference type="InterPro" id="IPR013525">
    <property type="entry name" value="ABC2_TM"/>
</dbReference>
<comment type="similarity">
    <text evidence="2">Belongs to the ABC transporter superfamily. ABCA family.</text>
</comment>
<proteinExistence type="inferred from homology"/>
<feature type="transmembrane region" description="Helical" evidence="10">
    <location>
        <begin position="28"/>
        <end position="48"/>
    </location>
</feature>
<dbReference type="PROSITE" id="PS50893">
    <property type="entry name" value="ABC_TRANSPORTER_2"/>
    <property type="match status" value="1"/>
</dbReference>
<dbReference type="Proteomes" id="UP000007797">
    <property type="component" value="Unassembled WGS sequence"/>
</dbReference>
<dbReference type="PROSITE" id="PS00211">
    <property type="entry name" value="ABC_TRANSPORTER_1"/>
    <property type="match status" value="1"/>
</dbReference>
<dbReference type="KEGG" id="dfa:DFA_03791"/>
<dbReference type="CDD" id="cd03263">
    <property type="entry name" value="ABC_subfamily_A"/>
    <property type="match status" value="1"/>
</dbReference>
<sequence>MAVTLIGQVSALLYRSSILQLRQIKTNIFQILLPVLCMLVLIVMNSMLKSAQENNNNNNNNNNNGGSSSDSNDNSQSSSNQYQIWFNNQYNITQIMPNYLWFTNPTNGQPVSTFTNDTQYYPTSGLLTYFPYQTTTLYADNGTYITWMFPFWKEIDPSNQATVDQDVVAQFAANWDVANDQYRYNLSIAPPAATLLFDAFQSTATNTSLSYTLENYAVPLQASRYYSQVFMYGADNSWQYINYVTNAVLKMVGGYDYFIDTYNSAFQVQTTINIMIVVDLMSAFMIPSMFTFIFPVFVHNLVFEKEQKLFQVMAMMGLKNSVYTFANQLFYVFLYLIIMAILSIMGFASQIDFFAQQGGKFLLLSFMYGLALISMAFLFSSFFWKAKTSSILSYLLVIITPTIGTVIDIFVFSGKPAPIPFLFYPPFAFCHGLSQIFLYLNGNGYSEFNEVISLSDPSSQFSQVIIALFLETIIFYILGIYCNNVIPKQFGNAYSPFYPIHDLRDWIKGRNTGSTSHEEKTSLIHKSHSINVHDIIEEDKDCRVERENANSSNNYLLKAINVKKTYKTGSVVKEALVNFCLTSKEGEILGLLGPNGAGKTTFIHIIGGMYAPTSGNIYINGYNILDQMDTIYQFLGFCPQHDILYEDLTIYQHLKFYSKLKGLYNTSYEREQNIDKILSKVKLLDEKNKRITQLSGGMKRRVSISISILGDNKLVLLDEPTTGLDPGSRRDIWDIIESIKQDKTVLITTHNMEEADALCSKIAIVANGQLQCVGSPIYLKNRYGKGFRLDIVPESEHFKDSLIQMVNQTFPDATQEESMNETLTFLIPRECDISIIFDLISQNKQKLGIREWGVSQSSLEEVFLTLSAAQNE</sequence>
<dbReference type="GO" id="GO:0140359">
    <property type="term" value="F:ABC-type transporter activity"/>
    <property type="evidence" value="ECO:0007669"/>
    <property type="project" value="InterPro"/>
</dbReference>
<dbReference type="Gene3D" id="3.40.50.300">
    <property type="entry name" value="P-loop containing nucleotide triphosphate hydrolases"/>
    <property type="match status" value="1"/>
</dbReference>
<dbReference type="GO" id="GO:0005524">
    <property type="term" value="F:ATP binding"/>
    <property type="evidence" value="ECO:0007669"/>
    <property type="project" value="UniProtKB-KW"/>
</dbReference>
<dbReference type="FunFam" id="3.40.50.300:FF:000665">
    <property type="entry name" value="ABC transporter A family member 2"/>
    <property type="match status" value="1"/>
</dbReference>
<evidence type="ECO:0000256" key="6">
    <source>
        <dbReference type="ARBA" id="ARBA00022840"/>
    </source>
</evidence>
<feature type="domain" description="ABC transporter" evidence="11">
    <location>
        <begin position="557"/>
        <end position="792"/>
    </location>
</feature>
<evidence type="ECO:0000256" key="7">
    <source>
        <dbReference type="ARBA" id="ARBA00022989"/>
    </source>
</evidence>
<dbReference type="Pfam" id="PF12698">
    <property type="entry name" value="ABC2_membrane_3"/>
    <property type="match status" value="1"/>
</dbReference>
<keyword evidence="5" id="KW-0547">Nucleotide-binding</keyword>
<name>F4Q0E6_CACFS</name>
<dbReference type="InterPro" id="IPR003439">
    <property type="entry name" value="ABC_transporter-like_ATP-bd"/>
</dbReference>
<dbReference type="GO" id="GO:0005319">
    <property type="term" value="F:lipid transporter activity"/>
    <property type="evidence" value="ECO:0007669"/>
    <property type="project" value="TreeGrafter"/>
</dbReference>
<dbReference type="SMART" id="SM00382">
    <property type="entry name" value="AAA"/>
    <property type="match status" value="1"/>
</dbReference>
<keyword evidence="3" id="KW-0813">Transport</keyword>
<keyword evidence="6" id="KW-0067">ATP-binding</keyword>
<comment type="subcellular location">
    <subcellularLocation>
        <location evidence="1">Membrane</location>
        <topology evidence="1">Multi-pass membrane protein</topology>
    </subcellularLocation>
</comment>
<dbReference type="Pfam" id="PF00005">
    <property type="entry name" value="ABC_tran"/>
    <property type="match status" value="1"/>
</dbReference>
<feature type="transmembrane region" description="Helical" evidence="10">
    <location>
        <begin position="361"/>
        <end position="384"/>
    </location>
</feature>
<dbReference type="EMBL" id="GL883018">
    <property type="protein sequence ID" value="EGG18297.1"/>
    <property type="molecule type" value="Genomic_DNA"/>
</dbReference>
<keyword evidence="8 10" id="KW-0472">Membrane</keyword>
<protein>
    <recommendedName>
        <fullName evidence="11">ABC transporter domain-containing protein</fullName>
    </recommendedName>
</protein>
<dbReference type="InterPro" id="IPR026082">
    <property type="entry name" value="ABCA"/>
</dbReference>
<evidence type="ECO:0000256" key="3">
    <source>
        <dbReference type="ARBA" id="ARBA00022448"/>
    </source>
</evidence>
<evidence type="ECO:0000256" key="8">
    <source>
        <dbReference type="ARBA" id="ARBA00023136"/>
    </source>
</evidence>
<evidence type="ECO:0000256" key="10">
    <source>
        <dbReference type="SAM" id="Phobius"/>
    </source>
</evidence>
<dbReference type="GO" id="GO:0030587">
    <property type="term" value="P:sorocarp development"/>
    <property type="evidence" value="ECO:0007669"/>
    <property type="project" value="UniProtKB-ARBA"/>
</dbReference>
<dbReference type="InterPro" id="IPR017871">
    <property type="entry name" value="ABC_transporter-like_CS"/>
</dbReference>
<feature type="transmembrane region" description="Helical" evidence="10">
    <location>
        <begin position="324"/>
        <end position="349"/>
    </location>
</feature>
<feature type="transmembrane region" description="Helical" evidence="10">
    <location>
        <begin position="461"/>
        <end position="481"/>
    </location>
</feature>
<feature type="transmembrane region" description="Helical" evidence="10">
    <location>
        <begin position="391"/>
        <end position="413"/>
    </location>
</feature>
<accession>F4Q0E6</accession>